<accession>A0AAV5WRR2</accession>
<comment type="caution">
    <text evidence="1">The sequence shown here is derived from an EMBL/GenBank/DDBJ whole genome shotgun (WGS) entry which is preliminary data.</text>
</comment>
<reference evidence="1" key="1">
    <citation type="submission" date="2023-10" db="EMBL/GenBank/DDBJ databases">
        <title>Genome assembly of Pristionchus species.</title>
        <authorList>
            <person name="Yoshida K."/>
            <person name="Sommer R.J."/>
        </authorList>
    </citation>
    <scope>NUCLEOTIDE SEQUENCE</scope>
    <source>
        <strain evidence="1">RS5133</strain>
    </source>
</reference>
<keyword evidence="2" id="KW-1185">Reference proteome</keyword>
<evidence type="ECO:0000313" key="1">
    <source>
        <dbReference type="EMBL" id="GMT32457.1"/>
    </source>
</evidence>
<name>A0AAV5WRR2_9BILA</name>
<evidence type="ECO:0000313" key="2">
    <source>
        <dbReference type="Proteomes" id="UP001432322"/>
    </source>
</evidence>
<feature type="non-terminal residue" evidence="1">
    <location>
        <position position="1"/>
    </location>
</feature>
<dbReference type="EMBL" id="BTSY01000006">
    <property type="protein sequence ID" value="GMT32457.1"/>
    <property type="molecule type" value="Genomic_DNA"/>
</dbReference>
<dbReference type="AlphaFoldDB" id="A0AAV5WRR2"/>
<dbReference type="Proteomes" id="UP001432322">
    <property type="component" value="Unassembled WGS sequence"/>
</dbReference>
<feature type="non-terminal residue" evidence="1">
    <location>
        <position position="127"/>
    </location>
</feature>
<gene>
    <name evidence="1" type="ORF">PFISCL1PPCAC_23754</name>
</gene>
<sequence>ADQPSPPRRFTKQNVTVAVNVGVAVNELRRSKRAIGELNSQVFDDLMNSVQLWTQSGDVGVRFVWYADSSQQSVLYDSWAAAMDGMKQAYIPRQVTNTNQTIAVNVLESSLDSSSVMLVVPDGNAYS</sequence>
<organism evidence="1 2">
    <name type="scientific">Pristionchus fissidentatus</name>
    <dbReference type="NCBI Taxonomy" id="1538716"/>
    <lineage>
        <taxon>Eukaryota</taxon>
        <taxon>Metazoa</taxon>
        <taxon>Ecdysozoa</taxon>
        <taxon>Nematoda</taxon>
        <taxon>Chromadorea</taxon>
        <taxon>Rhabditida</taxon>
        <taxon>Rhabditina</taxon>
        <taxon>Diplogasteromorpha</taxon>
        <taxon>Diplogasteroidea</taxon>
        <taxon>Neodiplogasteridae</taxon>
        <taxon>Pristionchus</taxon>
    </lineage>
</organism>
<protein>
    <submittedName>
        <fullName evidence="1">Uncharacterized protein</fullName>
    </submittedName>
</protein>
<proteinExistence type="predicted"/>